<evidence type="ECO:0000259" key="3">
    <source>
        <dbReference type="Pfam" id="PF06439"/>
    </source>
</evidence>
<evidence type="ECO:0000256" key="1">
    <source>
        <dbReference type="SAM" id="MobiDB-lite"/>
    </source>
</evidence>
<gene>
    <name evidence="4" type="ORF">RSSM_05380</name>
</gene>
<feature type="chain" id="PRO_5004073232" evidence="2">
    <location>
        <begin position="29"/>
        <end position="262"/>
    </location>
</feature>
<feature type="compositionally biased region" description="Polar residues" evidence="1">
    <location>
        <begin position="32"/>
        <end position="52"/>
    </location>
</feature>
<dbReference type="PATRIC" id="fig|1263870.3.peg.5706"/>
<keyword evidence="5" id="KW-1185">Reference proteome</keyword>
<reference evidence="4 5" key="1">
    <citation type="journal article" date="2013" name="Mar. Genomics">
        <title>Expression of sulfatases in Rhodopirellula baltica and the diversity of sulfatases in the genus Rhodopirellula.</title>
        <authorList>
            <person name="Wegner C.E."/>
            <person name="Richter-Heitmann T."/>
            <person name="Klindworth A."/>
            <person name="Klockow C."/>
            <person name="Richter M."/>
            <person name="Achstetter T."/>
            <person name="Glockner F.O."/>
            <person name="Harder J."/>
        </authorList>
    </citation>
    <scope>NUCLEOTIDE SEQUENCE [LARGE SCALE GENOMIC DNA]</scope>
    <source>
        <strain evidence="4 5">SM41</strain>
    </source>
</reference>
<keyword evidence="2" id="KW-0732">Signal</keyword>
<feature type="domain" description="3-keto-alpha-glucoside-1,2-lyase/3-keto-2-hydroxy-glucal hydratase" evidence="3">
    <location>
        <begin position="61"/>
        <end position="260"/>
    </location>
</feature>
<accession>M5U5M8</accession>
<dbReference type="Gene3D" id="2.60.120.560">
    <property type="entry name" value="Exo-inulinase, domain 1"/>
    <property type="match status" value="1"/>
</dbReference>
<dbReference type="OrthoDB" id="272468at2"/>
<dbReference type="GO" id="GO:0016787">
    <property type="term" value="F:hydrolase activity"/>
    <property type="evidence" value="ECO:0007669"/>
    <property type="project" value="InterPro"/>
</dbReference>
<dbReference type="EMBL" id="ANOH01000370">
    <property type="protein sequence ID" value="EMI53166.1"/>
    <property type="molecule type" value="Genomic_DNA"/>
</dbReference>
<dbReference type="Pfam" id="PF06439">
    <property type="entry name" value="3keto-disac_hyd"/>
    <property type="match status" value="1"/>
</dbReference>
<evidence type="ECO:0000313" key="4">
    <source>
        <dbReference type="EMBL" id="EMI53166.1"/>
    </source>
</evidence>
<evidence type="ECO:0000256" key="2">
    <source>
        <dbReference type="SAM" id="SignalP"/>
    </source>
</evidence>
<dbReference type="AlphaFoldDB" id="M5U5M8"/>
<dbReference type="Proteomes" id="UP000011885">
    <property type="component" value="Unassembled WGS sequence"/>
</dbReference>
<dbReference type="RefSeq" id="WP_008685953.1">
    <property type="nucleotide sequence ID" value="NZ_ANOH01000370.1"/>
</dbReference>
<evidence type="ECO:0000313" key="5">
    <source>
        <dbReference type="Proteomes" id="UP000011885"/>
    </source>
</evidence>
<proteinExistence type="predicted"/>
<protein>
    <submittedName>
        <fullName evidence="4">Secreted protein containing DUF1080</fullName>
    </submittedName>
</protein>
<name>M5U5M8_9BACT</name>
<feature type="region of interest" description="Disordered" evidence="1">
    <location>
        <begin position="32"/>
        <end position="53"/>
    </location>
</feature>
<sequence length="262" mass="28649">MTATSLRYPTWLILLASAASLVAPPAIAQADDTSAEQPAKSESANDSLSPSIRSLKGGKVEPLFDGKSLDVWRGRDDLWSVEDGCIVGRTTDEAPITQNTFLILNEKVSGDFELTLQFKIEGGNSGIQYHSRVLDEKEFVVSGYQADIDSANRFAGILYEEKGRGILARRGQSVVIGPSGKKQVETFADANALGKGIHPGQWNDYRIVVRGNQLEHFINEALMMKVTDNQSDKASQSGVIALQLHKGPAMKVSFQKITLRQW</sequence>
<organism evidence="4 5">
    <name type="scientific">Rhodopirellula sallentina SM41</name>
    <dbReference type="NCBI Taxonomy" id="1263870"/>
    <lineage>
        <taxon>Bacteria</taxon>
        <taxon>Pseudomonadati</taxon>
        <taxon>Planctomycetota</taxon>
        <taxon>Planctomycetia</taxon>
        <taxon>Pirellulales</taxon>
        <taxon>Pirellulaceae</taxon>
        <taxon>Rhodopirellula</taxon>
    </lineage>
</organism>
<dbReference type="InterPro" id="IPR010496">
    <property type="entry name" value="AL/BT2_dom"/>
</dbReference>
<feature type="signal peptide" evidence="2">
    <location>
        <begin position="1"/>
        <end position="28"/>
    </location>
</feature>
<comment type="caution">
    <text evidence="4">The sequence shown here is derived from an EMBL/GenBank/DDBJ whole genome shotgun (WGS) entry which is preliminary data.</text>
</comment>